<protein>
    <submittedName>
        <fullName evidence="3">(apollo) hypothetical protein</fullName>
    </submittedName>
</protein>
<evidence type="ECO:0000256" key="1">
    <source>
        <dbReference type="SAM" id="MobiDB-lite"/>
    </source>
</evidence>
<evidence type="ECO:0000256" key="2">
    <source>
        <dbReference type="SAM" id="Phobius"/>
    </source>
</evidence>
<keyword evidence="2" id="KW-1133">Transmembrane helix</keyword>
<dbReference type="EMBL" id="CAJQZP010001342">
    <property type="protein sequence ID" value="CAG5040256.1"/>
    <property type="molecule type" value="Genomic_DNA"/>
</dbReference>
<keyword evidence="4" id="KW-1185">Reference proteome</keyword>
<organism evidence="3 4">
    <name type="scientific">Parnassius apollo</name>
    <name type="common">Apollo butterfly</name>
    <name type="synonym">Papilio apollo</name>
    <dbReference type="NCBI Taxonomy" id="110799"/>
    <lineage>
        <taxon>Eukaryota</taxon>
        <taxon>Metazoa</taxon>
        <taxon>Ecdysozoa</taxon>
        <taxon>Arthropoda</taxon>
        <taxon>Hexapoda</taxon>
        <taxon>Insecta</taxon>
        <taxon>Pterygota</taxon>
        <taxon>Neoptera</taxon>
        <taxon>Endopterygota</taxon>
        <taxon>Lepidoptera</taxon>
        <taxon>Glossata</taxon>
        <taxon>Ditrysia</taxon>
        <taxon>Papilionoidea</taxon>
        <taxon>Papilionidae</taxon>
        <taxon>Parnassiinae</taxon>
        <taxon>Parnassini</taxon>
        <taxon>Parnassius</taxon>
        <taxon>Parnassius</taxon>
    </lineage>
</organism>
<feature type="transmembrane region" description="Helical" evidence="2">
    <location>
        <begin position="166"/>
        <end position="184"/>
    </location>
</feature>
<feature type="transmembrane region" description="Helical" evidence="2">
    <location>
        <begin position="142"/>
        <end position="160"/>
    </location>
</feature>
<evidence type="ECO:0000313" key="4">
    <source>
        <dbReference type="Proteomes" id="UP000691718"/>
    </source>
</evidence>
<feature type="region of interest" description="Disordered" evidence="1">
    <location>
        <begin position="322"/>
        <end position="351"/>
    </location>
</feature>
<feature type="compositionally biased region" description="Polar residues" evidence="1">
    <location>
        <begin position="322"/>
        <end position="343"/>
    </location>
</feature>
<keyword evidence="2" id="KW-0812">Transmembrane</keyword>
<dbReference type="AlphaFoldDB" id="A0A8S3XS61"/>
<dbReference type="OrthoDB" id="7408094at2759"/>
<comment type="caution">
    <text evidence="3">The sequence shown here is derived from an EMBL/GenBank/DDBJ whole genome shotgun (WGS) entry which is preliminary data.</text>
</comment>
<dbReference type="Proteomes" id="UP000691718">
    <property type="component" value="Unassembled WGS sequence"/>
</dbReference>
<proteinExistence type="predicted"/>
<accession>A0A8S3XS61</accession>
<evidence type="ECO:0000313" key="3">
    <source>
        <dbReference type="EMBL" id="CAG5040256.1"/>
    </source>
</evidence>
<feature type="transmembrane region" description="Helical" evidence="2">
    <location>
        <begin position="253"/>
        <end position="271"/>
    </location>
</feature>
<name>A0A8S3XS61_PARAO</name>
<gene>
    <name evidence="3" type="ORF">PAPOLLO_LOCUS21888</name>
</gene>
<reference evidence="3" key="1">
    <citation type="submission" date="2021-04" db="EMBL/GenBank/DDBJ databases">
        <authorList>
            <person name="Tunstrom K."/>
        </authorList>
    </citation>
    <scope>NUCLEOTIDE SEQUENCE</scope>
</reference>
<sequence length="378" mass="43570">MSQIGPDPWDYESNKLSHKLSDDTVVPPDLRAIPKNILSSENKSGMSEWFYRRILAIVLKAGQIKKNDDDSIDISLQMKFDQERWMLLNNYLTSSKQFTEDMFRRSVGYIEDSIYKPSITEKIVMAWDEYIHFYLVQYKTQITWILIVLAIKIGIIWLWSHMSHKHIIIISVLLLYLYEVFISYKEAEKQEVERFLSAVHTCKWYIWSSNCEVPPPDPLIFLKHMNPLKIGIRMFTTLISEPILMISDCMKTITHGITDGLCFLGLISIGLKQRNRTFMNTNRSQPADTESNDRISGATLDRLLDVCSRALSTAQISQNRNNTLQLDSTRTTNLRRSASTSRLPNFPHEPLLNNNKLALESMLGKSNLRRRGDGSGDA</sequence>
<keyword evidence="2" id="KW-0472">Membrane</keyword>